<keyword evidence="1" id="KW-0812">Transmembrane</keyword>
<keyword evidence="1" id="KW-0472">Membrane</keyword>
<feature type="transmembrane region" description="Helical" evidence="1">
    <location>
        <begin position="89"/>
        <end position="109"/>
    </location>
</feature>
<feature type="transmembrane region" description="Helical" evidence="1">
    <location>
        <begin position="315"/>
        <end position="335"/>
    </location>
</feature>
<comment type="caution">
    <text evidence="3">The sequence shown here is derived from an EMBL/GenBank/DDBJ whole genome shotgun (WGS) entry which is preliminary data.</text>
</comment>
<evidence type="ECO:0000313" key="3">
    <source>
        <dbReference type="EMBL" id="KAK9940619.1"/>
    </source>
</evidence>
<protein>
    <recommendedName>
        <fullName evidence="2">DUF4220 domain-containing protein</fullName>
    </recommendedName>
</protein>
<gene>
    <name evidence="3" type="ORF">M0R45_017271</name>
</gene>
<dbReference type="PANTHER" id="PTHR31325">
    <property type="entry name" value="OS01G0798800 PROTEIN-RELATED"/>
    <property type="match status" value="1"/>
</dbReference>
<accession>A0AAW1XXJ0</accession>
<dbReference type="InterPro" id="IPR007658">
    <property type="entry name" value="DUF594"/>
</dbReference>
<dbReference type="Pfam" id="PF04578">
    <property type="entry name" value="DUF594"/>
    <property type="match status" value="1"/>
</dbReference>
<feature type="domain" description="DUF4220" evidence="2">
    <location>
        <begin position="52"/>
        <end position="383"/>
    </location>
</feature>
<feature type="transmembrane region" description="Helical" evidence="1">
    <location>
        <begin position="49"/>
        <end position="69"/>
    </location>
</feature>
<keyword evidence="4" id="KW-1185">Reference proteome</keyword>
<dbReference type="AlphaFoldDB" id="A0AAW1XXJ0"/>
<dbReference type="EMBL" id="JBEDUW010000003">
    <property type="protein sequence ID" value="KAK9940619.1"/>
    <property type="molecule type" value="Genomic_DNA"/>
</dbReference>
<evidence type="ECO:0000313" key="4">
    <source>
        <dbReference type="Proteomes" id="UP001457282"/>
    </source>
</evidence>
<dbReference type="Pfam" id="PF13968">
    <property type="entry name" value="DUF4220"/>
    <property type="match status" value="1"/>
</dbReference>
<dbReference type="Proteomes" id="UP001457282">
    <property type="component" value="Unassembled WGS sequence"/>
</dbReference>
<feature type="transmembrane region" description="Helical" evidence="1">
    <location>
        <begin position="20"/>
        <end position="37"/>
    </location>
</feature>
<dbReference type="InterPro" id="IPR025315">
    <property type="entry name" value="DUF4220"/>
</dbReference>
<organism evidence="3 4">
    <name type="scientific">Rubus argutus</name>
    <name type="common">Southern blackberry</name>
    <dbReference type="NCBI Taxonomy" id="59490"/>
    <lineage>
        <taxon>Eukaryota</taxon>
        <taxon>Viridiplantae</taxon>
        <taxon>Streptophyta</taxon>
        <taxon>Embryophyta</taxon>
        <taxon>Tracheophyta</taxon>
        <taxon>Spermatophyta</taxon>
        <taxon>Magnoliopsida</taxon>
        <taxon>eudicotyledons</taxon>
        <taxon>Gunneridae</taxon>
        <taxon>Pentapetalae</taxon>
        <taxon>rosids</taxon>
        <taxon>fabids</taxon>
        <taxon>Rosales</taxon>
        <taxon>Rosaceae</taxon>
        <taxon>Rosoideae</taxon>
        <taxon>Rosoideae incertae sedis</taxon>
        <taxon>Rubus</taxon>
    </lineage>
</organism>
<sequence length="698" mass="80170">MVQIIPKTVDKLWNEWDVRVMVLSSLCLQIILILLGSRRKFSTQSWVRILTWTAYLSADWFATVALGMISTFQGDDQQNSSNPNSQAIMAFWAPFLLVHLGGPDTITAYSLEDNELWLRHLLGLLVQVSVALYIFLRSWTSSSYSLPLLAIPMFVVGIIKYGERTWALWSASSERLRESLPPITAASTPFKNDSHKSSHLRRLNYPVAIRKATHIQEGHALFKLFWHFYTDQIIEQKDVQLSNTMIQEHSFEDVFKLIEIEIGFMYDVLYTKATVVHSLTGVMFRAISLVCYISTFTVFCFIIDKKLYSPIDVDLTYFLCVGAIALEVYAIFVQVSTDWALYWLSKHEQPLAYSIYQAISSFRSNLSHEKRWSESISQFNVMEFCFKWKPPKCCGIPRFLAMYEMYFKHQHTALEGVPIKMKQLIFEQLQDAKLVVDNAEQNSKFEVRSQVLTWRGEHAVEKSGCTDKYIKHCAANEVPFETSLALWHVATDICFYNDVDKNQEASDPNSKSKVSKLLSDYMMYILAICPFLLPQGIGQILFRQICDSATTFFDERREIISKKEQLIGKSASQVLYAMKSELNPWLDEFESGDGGKLNNVVLLEGCVLAHGLQALETEERWTNEDKWGMITQVWIEMLCYAASQCGWTEHGQQLRRGGELLTHVCLLMANLGIGEQSKILSEQDMDRLQDLKNLCEKF</sequence>
<name>A0AAW1XXJ0_RUBAR</name>
<feature type="transmembrane region" description="Helical" evidence="1">
    <location>
        <begin position="116"/>
        <end position="136"/>
    </location>
</feature>
<reference evidence="3 4" key="1">
    <citation type="journal article" date="2023" name="G3 (Bethesda)">
        <title>A chromosome-length genome assembly and annotation of blackberry (Rubus argutus, cv. 'Hillquist').</title>
        <authorList>
            <person name="Bruna T."/>
            <person name="Aryal R."/>
            <person name="Dudchenko O."/>
            <person name="Sargent D.J."/>
            <person name="Mead D."/>
            <person name="Buti M."/>
            <person name="Cavallini A."/>
            <person name="Hytonen T."/>
            <person name="Andres J."/>
            <person name="Pham M."/>
            <person name="Weisz D."/>
            <person name="Mascagni F."/>
            <person name="Usai G."/>
            <person name="Natali L."/>
            <person name="Bassil N."/>
            <person name="Fernandez G.E."/>
            <person name="Lomsadze A."/>
            <person name="Armour M."/>
            <person name="Olukolu B."/>
            <person name="Poorten T."/>
            <person name="Britton C."/>
            <person name="Davik J."/>
            <person name="Ashrafi H."/>
            <person name="Aiden E.L."/>
            <person name="Borodovsky M."/>
            <person name="Worthington M."/>
        </authorList>
    </citation>
    <scope>NUCLEOTIDE SEQUENCE [LARGE SCALE GENOMIC DNA]</scope>
    <source>
        <strain evidence="3">PI 553951</strain>
    </source>
</reference>
<feature type="transmembrane region" description="Helical" evidence="1">
    <location>
        <begin position="282"/>
        <end position="303"/>
    </location>
</feature>
<proteinExistence type="predicted"/>
<keyword evidence="1" id="KW-1133">Transmembrane helix</keyword>
<evidence type="ECO:0000256" key="1">
    <source>
        <dbReference type="SAM" id="Phobius"/>
    </source>
</evidence>
<evidence type="ECO:0000259" key="2">
    <source>
        <dbReference type="Pfam" id="PF13968"/>
    </source>
</evidence>